<keyword evidence="1" id="KW-0812">Transmembrane</keyword>
<gene>
    <name evidence="2" type="ORF">LEP1GSC081_2367</name>
</gene>
<accession>A0A0E2B845</accession>
<dbReference type="Proteomes" id="UP000006253">
    <property type="component" value="Unassembled WGS sequence"/>
</dbReference>
<keyword evidence="1" id="KW-1133">Transmembrane helix</keyword>
<feature type="transmembrane region" description="Helical" evidence="1">
    <location>
        <begin position="7"/>
        <end position="30"/>
    </location>
</feature>
<keyword evidence="1" id="KW-0472">Membrane</keyword>
<protein>
    <submittedName>
        <fullName evidence="2">Uncharacterized protein</fullName>
    </submittedName>
</protein>
<reference evidence="2 3" key="1">
    <citation type="submission" date="2012-10" db="EMBL/GenBank/DDBJ databases">
        <authorList>
            <person name="Harkins D.M."/>
            <person name="Durkin A.S."/>
            <person name="Brinkac L.M."/>
            <person name="Selengut J.D."/>
            <person name="Sanka R."/>
            <person name="DePew J."/>
            <person name="Purushe J."/>
            <person name="Peacock S.J."/>
            <person name="Thaipadungpanit J."/>
            <person name="Wuthiekanun V.W."/>
            <person name="Day N.P."/>
            <person name="Vinetz J.M."/>
            <person name="Sutton G.G."/>
            <person name="Nelson W.C."/>
            <person name="Fouts D.E."/>
        </authorList>
    </citation>
    <scope>NUCLEOTIDE SEQUENCE [LARGE SCALE GENOMIC DNA]</scope>
    <source>
        <strain evidence="2 3">H1</strain>
    </source>
</reference>
<organism evidence="2 3">
    <name type="scientific">Leptospira kirschneri str. H1</name>
    <dbReference type="NCBI Taxonomy" id="1049966"/>
    <lineage>
        <taxon>Bacteria</taxon>
        <taxon>Pseudomonadati</taxon>
        <taxon>Spirochaetota</taxon>
        <taxon>Spirochaetia</taxon>
        <taxon>Leptospirales</taxon>
        <taxon>Leptospiraceae</taxon>
        <taxon>Leptospira</taxon>
    </lineage>
</organism>
<evidence type="ECO:0000313" key="2">
    <source>
        <dbReference type="EMBL" id="EKO17364.1"/>
    </source>
</evidence>
<evidence type="ECO:0000256" key="1">
    <source>
        <dbReference type="SAM" id="Phobius"/>
    </source>
</evidence>
<name>A0A0E2B845_9LEPT</name>
<sequence length="40" mass="4744">MFVKSRFAVVPTSFLLTNLSFVIVPTLGYYRFNYYKLLSF</sequence>
<dbReference type="AlphaFoldDB" id="A0A0E2B845"/>
<dbReference type="EMBL" id="AHMY02000011">
    <property type="protein sequence ID" value="EKO17364.1"/>
    <property type="molecule type" value="Genomic_DNA"/>
</dbReference>
<evidence type="ECO:0000313" key="3">
    <source>
        <dbReference type="Proteomes" id="UP000006253"/>
    </source>
</evidence>
<proteinExistence type="predicted"/>
<comment type="caution">
    <text evidence="2">The sequence shown here is derived from an EMBL/GenBank/DDBJ whole genome shotgun (WGS) entry which is preliminary data.</text>
</comment>